<feature type="domain" description="DNA helicase Pif1-like DEAD-box helicase" evidence="11">
    <location>
        <begin position="973"/>
        <end position="1196"/>
    </location>
</feature>
<evidence type="ECO:0000256" key="9">
    <source>
        <dbReference type="RuleBase" id="RU363044"/>
    </source>
</evidence>
<keyword evidence="17" id="KW-1185">Reference proteome</keyword>
<feature type="domain" description="Helitron helicase-like" evidence="12">
    <location>
        <begin position="414"/>
        <end position="558"/>
    </location>
</feature>
<proteinExistence type="inferred from homology"/>
<dbReference type="Pfam" id="PF05970">
    <property type="entry name" value="PIF1"/>
    <property type="match status" value="1"/>
</dbReference>
<keyword evidence="4 9" id="KW-0347">Helicase</keyword>
<evidence type="ECO:0000256" key="6">
    <source>
        <dbReference type="ARBA" id="ARBA00023125"/>
    </source>
</evidence>
<dbReference type="InterPro" id="IPR048998">
    <property type="entry name" value="STPR"/>
</dbReference>
<feature type="domain" description="DUF6570" evidence="13">
    <location>
        <begin position="305"/>
        <end position="377"/>
    </location>
</feature>
<name>A0ABN8AS41_CHISP</name>
<keyword evidence="5 9" id="KW-0067">ATP-binding</keyword>
<evidence type="ECO:0000259" key="13">
    <source>
        <dbReference type="Pfam" id="PF20209"/>
    </source>
</evidence>
<dbReference type="PANTHER" id="PTHR47642">
    <property type="entry name" value="ATP-DEPENDENT DNA HELICASE"/>
    <property type="match status" value="1"/>
</dbReference>
<evidence type="ECO:0000256" key="3">
    <source>
        <dbReference type="ARBA" id="ARBA00022801"/>
    </source>
</evidence>
<dbReference type="EMBL" id="OU963894">
    <property type="protein sequence ID" value="CAH0397609.1"/>
    <property type="molecule type" value="Genomic_DNA"/>
</dbReference>
<dbReference type="Pfam" id="PF20209">
    <property type="entry name" value="DUF6570"/>
    <property type="match status" value="1"/>
</dbReference>
<dbReference type="SUPFAM" id="SSF52540">
    <property type="entry name" value="P-loop containing nucleoside triphosphate hydrolases"/>
    <property type="match status" value="2"/>
</dbReference>
<evidence type="ECO:0000259" key="12">
    <source>
        <dbReference type="Pfam" id="PF14214"/>
    </source>
</evidence>
<dbReference type="EC" id="5.6.2.3" evidence="9"/>
<evidence type="ECO:0000256" key="10">
    <source>
        <dbReference type="SAM" id="Coils"/>
    </source>
</evidence>
<evidence type="ECO:0000259" key="14">
    <source>
        <dbReference type="Pfam" id="PF21107"/>
    </source>
</evidence>
<evidence type="ECO:0000256" key="8">
    <source>
        <dbReference type="ARBA" id="ARBA00023235"/>
    </source>
</evidence>
<keyword evidence="8" id="KW-0413">Isomerase</keyword>
<dbReference type="Pfam" id="PF14214">
    <property type="entry name" value="Helitron_like_N"/>
    <property type="match status" value="1"/>
</dbReference>
<feature type="coiled-coil region" evidence="10">
    <location>
        <begin position="212"/>
        <end position="239"/>
    </location>
</feature>
<dbReference type="Pfam" id="PF21530">
    <property type="entry name" value="Pif1_2B_dom"/>
    <property type="match status" value="1"/>
</dbReference>
<keyword evidence="10" id="KW-0175">Coiled coil</keyword>
<evidence type="ECO:0000256" key="4">
    <source>
        <dbReference type="ARBA" id="ARBA00022806"/>
    </source>
</evidence>
<comment type="catalytic activity">
    <reaction evidence="9">
        <text>ATP + H2O = ADP + phosphate + H(+)</text>
        <dbReference type="Rhea" id="RHEA:13065"/>
        <dbReference type="ChEBI" id="CHEBI:15377"/>
        <dbReference type="ChEBI" id="CHEBI:15378"/>
        <dbReference type="ChEBI" id="CHEBI:30616"/>
        <dbReference type="ChEBI" id="CHEBI:43474"/>
        <dbReference type="ChEBI" id="CHEBI:456216"/>
        <dbReference type="EC" id="5.6.2.3"/>
    </reaction>
</comment>
<accession>A0ABN8AS41</accession>
<dbReference type="InterPro" id="IPR049163">
    <property type="entry name" value="Pif1-like_2B_dom"/>
</dbReference>
<evidence type="ECO:0000259" key="11">
    <source>
        <dbReference type="Pfam" id="PF05970"/>
    </source>
</evidence>
<feature type="domain" description="STPR" evidence="14">
    <location>
        <begin position="96"/>
        <end position="148"/>
    </location>
</feature>
<dbReference type="Pfam" id="PF21107">
    <property type="entry name" value="STPRs"/>
    <property type="match status" value="2"/>
</dbReference>
<evidence type="ECO:0000313" key="16">
    <source>
        <dbReference type="EMBL" id="CAH0397609.1"/>
    </source>
</evidence>
<reference evidence="16" key="1">
    <citation type="submission" date="2021-12" db="EMBL/GenBank/DDBJ databases">
        <authorList>
            <person name="King R."/>
        </authorList>
    </citation>
    <scope>NUCLEOTIDE SEQUENCE</scope>
</reference>
<keyword evidence="7 9" id="KW-0234">DNA repair</keyword>
<keyword evidence="2 9" id="KW-0227">DNA damage</keyword>
<evidence type="ECO:0000313" key="17">
    <source>
        <dbReference type="Proteomes" id="UP001153292"/>
    </source>
</evidence>
<dbReference type="Gene3D" id="3.40.50.300">
    <property type="entry name" value="P-loop containing nucleotide triphosphate hydrolases"/>
    <property type="match status" value="1"/>
</dbReference>
<evidence type="ECO:0000256" key="2">
    <source>
        <dbReference type="ARBA" id="ARBA00022763"/>
    </source>
</evidence>
<dbReference type="PANTHER" id="PTHR47642:SF5">
    <property type="entry name" value="ATP-DEPENDENT DNA HELICASE"/>
    <property type="match status" value="1"/>
</dbReference>
<evidence type="ECO:0000256" key="1">
    <source>
        <dbReference type="ARBA" id="ARBA00022741"/>
    </source>
</evidence>
<keyword evidence="1 9" id="KW-0547">Nucleotide-binding</keyword>
<dbReference type="InterPro" id="IPR051055">
    <property type="entry name" value="PIF1_helicase"/>
</dbReference>
<dbReference type="InterPro" id="IPR010285">
    <property type="entry name" value="DNA_helicase_pif1-like_DEAD"/>
</dbReference>
<comment type="cofactor">
    <cofactor evidence="9">
        <name>Mg(2+)</name>
        <dbReference type="ChEBI" id="CHEBI:18420"/>
    </cofactor>
</comment>
<dbReference type="Proteomes" id="UP001153292">
    <property type="component" value="Chromosome 1"/>
</dbReference>
<dbReference type="InterPro" id="IPR027417">
    <property type="entry name" value="P-loop_NTPase"/>
</dbReference>
<feature type="domain" description="STPR" evidence="14">
    <location>
        <begin position="23"/>
        <end position="91"/>
    </location>
</feature>
<gene>
    <name evidence="16" type="ORF">CHILSU_LOCUS683</name>
</gene>
<evidence type="ECO:0000259" key="15">
    <source>
        <dbReference type="Pfam" id="PF21530"/>
    </source>
</evidence>
<comment type="similarity">
    <text evidence="9">Belongs to the helicase family.</text>
</comment>
<protein>
    <recommendedName>
        <fullName evidence="9">ATP-dependent DNA helicase</fullName>
        <ecNumber evidence="9">5.6.2.3</ecNumber>
    </recommendedName>
</protein>
<dbReference type="InterPro" id="IPR025476">
    <property type="entry name" value="Helitron_helicase-like"/>
</dbReference>
<dbReference type="InterPro" id="IPR046700">
    <property type="entry name" value="DUF6570"/>
</dbReference>
<evidence type="ECO:0000256" key="7">
    <source>
        <dbReference type="ARBA" id="ARBA00023204"/>
    </source>
</evidence>
<organism evidence="16 17">
    <name type="scientific">Chilo suppressalis</name>
    <name type="common">Asiatic rice borer moth</name>
    <dbReference type="NCBI Taxonomy" id="168631"/>
    <lineage>
        <taxon>Eukaryota</taxon>
        <taxon>Metazoa</taxon>
        <taxon>Ecdysozoa</taxon>
        <taxon>Arthropoda</taxon>
        <taxon>Hexapoda</taxon>
        <taxon>Insecta</taxon>
        <taxon>Pterygota</taxon>
        <taxon>Neoptera</taxon>
        <taxon>Endopterygota</taxon>
        <taxon>Lepidoptera</taxon>
        <taxon>Glossata</taxon>
        <taxon>Ditrysia</taxon>
        <taxon>Pyraloidea</taxon>
        <taxon>Crambidae</taxon>
        <taxon>Crambinae</taxon>
        <taxon>Chilo</taxon>
    </lineage>
</organism>
<dbReference type="CDD" id="cd18809">
    <property type="entry name" value="SF1_C_RecD"/>
    <property type="match status" value="1"/>
</dbReference>
<feature type="domain" description="DNA helicase Pif1-like 2B" evidence="15">
    <location>
        <begin position="1282"/>
        <end position="1315"/>
    </location>
</feature>
<evidence type="ECO:0000256" key="5">
    <source>
        <dbReference type="ARBA" id="ARBA00022840"/>
    </source>
</evidence>
<keyword evidence="3 9" id="KW-0378">Hydrolase</keyword>
<keyword evidence="6" id="KW-0238">DNA-binding</keyword>
<keyword evidence="9" id="KW-0233">DNA recombination</keyword>
<sequence>MGRPTKAAARMRANRHLESIAENKKRLSKNCKRNVISRSQESPLARQVRLSQMRSYMRSQLSQESTEQHQQRLDFIRKRLSNETPIQREHRLAVIHERLSNETPVQREHRLAVIHERLSNETPVQREHRLAVIHERLSNETPVQREHRLAVIHERLRNETLEQHEHRFAVINERLSNESPQQREQRVNAMRERTRNELPYQRTQRLNLMRQRNLEVRRVENEEQRRERLENMRESTRRIRYIGEDSFLSTINEFADVPCGVCRKLLYPKQRCRLETSCRQDLLPGELVEMSNIVVCSRCSTNLRKRKVPSQAYWNKMDVAPIPPEIDSLSDVEQRLLTRIIPFLKIIKIQNRFSQNWCKGQVVLFAQDIVEIAEQLPLYKLDNRFQRNDYLFFALSVVEYFRAKASVSVSCRMKQGEHTPQGLVDNMHLTMRNIRGSAAYWKKCCAELIAMVRSLGPPTWFVTFSCNDLNWPDMIKALLIADGRPDAMSDNVENLSFDVRLGLVQKYPVVVARQFTLRVNALIRFLKMNSECLGGAITDFWYRIEFQNRGSPHLHMLLWCNAVPNFDSPEGLRVIDQVVSCSLNGDNAELVKRLQIHKHSTTCYKDRNTGSCRFGFPRPISNATVCLEPDDALRNNGRFCVLQRNTEEVMVNNYNSVLLKIWGANMDIQPCGNVTAVAYYIAKYASKCEPNDCGDVVREAVQKAKRHSNDVWKQLFSVSMAILGQRLVSAPEAAYRLCHLPMKMCSRKTVFVNSCRPEQRYRLLRFCDDETSVFNNIFDRYQQRPNELEEISLAEFAVRYETVSSAFWTDDDGDIELRDQENENSRYIRLQDNSRMRIRNQAAVLRTRYYTINSDREAFFYNLIVCHIPFRIESELIQEGETAEACFLRRQSELRPLLHNLSVEQFAHAEQIIQQALVQAVALNVVNENGPGETSHNMNIYAEDQIDVHNDDFIENDPTAMPDDVFTSGIRSLNVQQKDLLKRVSDSIERDIRRDDNQEPLLMFITGGAGSGKSFLLKLIVEHINRCYAPTVDSLLRPNFVEVASLTGVAARQISGRTLHSVFSLPIEKGTTMTYRKMSGQPLERERRKWRYIKWLIIDEISMVSYENLRIIHLRLQEFKNNNLLFGGVSVLLFGDIMQLPPVKGHWCFDQPSWANAEIHLWQQFSFCELTINMRQSSDEEFVDLLNNLRFGELTFSQLELLCERRRVEQVGDFADGAAVRIFPTIKLVDDYNSKMTAQLFQSSRVYTLHAIDESREAATYGKRPPCNVIPADVNNCGGLLHILKLGIGSRVMLRRNISVTEGLVNGAMGIVCKFRWPALRRDQLESGELPDAVSIKFDDDTIGTRVKDSDGLVEIAPVSATFQATKGYGDVERRMLPLILSWAVTVHKLQGTTLNKAVIDLGKKNFAKGQVYVALSRVKTLNGIALCDLEPSKLLTRPHDEKALREMERLRQLL</sequence>